<dbReference type="SMART" id="SM00382">
    <property type="entry name" value="AAA"/>
    <property type="match status" value="1"/>
</dbReference>
<keyword evidence="6" id="KW-0547">Nucleotide-binding</keyword>
<keyword evidence="3" id="KW-1003">Cell membrane</keyword>
<evidence type="ECO:0000256" key="2">
    <source>
        <dbReference type="ARBA" id="ARBA00022448"/>
    </source>
</evidence>
<evidence type="ECO:0000256" key="10">
    <source>
        <dbReference type="ARBA" id="ARBA00023136"/>
    </source>
</evidence>
<protein>
    <submittedName>
        <fullName evidence="15">ABC-type multidrug transport system, ATPase and permease component</fullName>
    </submittedName>
</protein>
<dbReference type="GO" id="GO:0140359">
    <property type="term" value="F:ABC-type transporter activity"/>
    <property type="evidence" value="ECO:0007669"/>
    <property type="project" value="InterPro"/>
</dbReference>
<dbReference type="GO" id="GO:0005524">
    <property type="term" value="F:ATP binding"/>
    <property type="evidence" value="ECO:0007669"/>
    <property type="project" value="UniProtKB-KW"/>
</dbReference>
<dbReference type="STRING" id="1072256.CUTER_10945"/>
<dbReference type="Gene3D" id="1.20.1560.10">
    <property type="entry name" value="ABC transporter type 1, transmembrane domain"/>
    <property type="match status" value="1"/>
</dbReference>
<dbReference type="GO" id="GO:0005886">
    <property type="term" value="C:plasma membrane"/>
    <property type="evidence" value="ECO:0007669"/>
    <property type="project" value="UniProtKB-SubCell"/>
</dbReference>
<dbReference type="EMBL" id="CP011546">
    <property type="protein sequence ID" value="AKK12150.1"/>
    <property type="molecule type" value="Genomic_DNA"/>
</dbReference>
<dbReference type="GO" id="GO:0034040">
    <property type="term" value="F:ATPase-coupled lipid transmembrane transporter activity"/>
    <property type="evidence" value="ECO:0007669"/>
    <property type="project" value="TreeGrafter"/>
</dbReference>
<dbReference type="InterPro" id="IPR036640">
    <property type="entry name" value="ABC1_TM_sf"/>
</dbReference>
<dbReference type="AlphaFoldDB" id="A0A0G3HHC0"/>
<keyword evidence="10 12" id="KW-0472">Membrane</keyword>
<dbReference type="GO" id="GO:0016887">
    <property type="term" value="F:ATP hydrolysis activity"/>
    <property type="evidence" value="ECO:0007669"/>
    <property type="project" value="InterPro"/>
</dbReference>
<dbReference type="InterPro" id="IPR011527">
    <property type="entry name" value="ABC1_TM_dom"/>
</dbReference>
<accession>A0A0G3HHC0</accession>
<evidence type="ECO:0000313" key="15">
    <source>
        <dbReference type="EMBL" id="AKK12150.1"/>
    </source>
</evidence>
<dbReference type="InterPro" id="IPR017871">
    <property type="entry name" value="ABC_transporter-like_CS"/>
</dbReference>
<keyword evidence="16" id="KW-1185">Reference proteome</keyword>
<proteinExistence type="inferred from homology"/>
<name>A0A0G3HHC0_9CORY</name>
<dbReference type="RefSeq" id="WP_047260413.1">
    <property type="nucleotide sequence ID" value="NZ_CP011546.1"/>
</dbReference>
<evidence type="ECO:0000256" key="8">
    <source>
        <dbReference type="ARBA" id="ARBA00022967"/>
    </source>
</evidence>
<comment type="subcellular location">
    <subcellularLocation>
        <location evidence="1">Cell inner membrane</location>
        <topology evidence="1">Multi-pass membrane protein</topology>
    </subcellularLocation>
</comment>
<keyword evidence="2" id="KW-0813">Transport</keyword>
<sequence length="578" mass="61111">MNALFRTTVPAGIRAVSGDDPLLARTLWLALFIGVTEGLGLFLLVPAADALAAGRTSAGLVWALVALAVIGAVAQFCRAETSYAMALGFLDRIHERIGLKVATAPLGWFTAARAATLSRLVSSQLMQTGQIVAHGLAPLHAASASMLTLLVGCWLWDVRVGATLTGGLLLCWALTALGSRIARHAFQRTTPVEVELTGRLVEFATCQPELRSSGRSESFDELTTAQDRWLRTRRRCLWLESLGLMCSGAAAQTTVVALVLAAVSFAAAGVISVGSALGLIIAALRAMDVLSLIGSSAIAIESAKEDLDAVADVLTLDPLAEPEAPAQLSAPGSLRLDRVSFAYDDAPVLQDVSIDAHPGEMVALVGPSGCGKTTTAMLMSRFYDVDSGVVSVGGVDVRQHTTRQLMEQLSLVFQDVYLFDDTLEANIAVGNPAASTDEIRAAGKLAGVGEIVSRLPDGWETAVGEAGAKLSGGERQRVSIARALLKKSPIVLFDEATSSLDAANEEHIMAAVDQLRRTSTVVVIAHKLDTIANADRIYMFTADGRIDDAGSHAELIERCPRYQAFWRAREAAAGWSLV</sequence>
<feature type="transmembrane region" description="Helical" evidence="12">
    <location>
        <begin position="59"/>
        <end position="77"/>
    </location>
</feature>
<feature type="domain" description="ABC transporter" evidence="13">
    <location>
        <begin position="334"/>
        <end position="568"/>
    </location>
</feature>
<evidence type="ECO:0000256" key="5">
    <source>
        <dbReference type="ARBA" id="ARBA00022692"/>
    </source>
</evidence>
<keyword evidence="4" id="KW-0997">Cell inner membrane</keyword>
<keyword evidence="9 12" id="KW-1133">Transmembrane helix</keyword>
<dbReference type="Pfam" id="PF00005">
    <property type="entry name" value="ABC_tran"/>
    <property type="match status" value="1"/>
</dbReference>
<dbReference type="SUPFAM" id="SSF90123">
    <property type="entry name" value="ABC transporter transmembrane region"/>
    <property type="match status" value="1"/>
</dbReference>
<evidence type="ECO:0000256" key="9">
    <source>
        <dbReference type="ARBA" id="ARBA00022989"/>
    </source>
</evidence>
<evidence type="ECO:0000256" key="3">
    <source>
        <dbReference type="ARBA" id="ARBA00022475"/>
    </source>
</evidence>
<dbReference type="SUPFAM" id="SSF52540">
    <property type="entry name" value="P-loop containing nucleoside triphosphate hydrolases"/>
    <property type="match status" value="1"/>
</dbReference>
<feature type="transmembrane region" description="Helical" evidence="12">
    <location>
        <begin position="265"/>
        <end position="284"/>
    </location>
</feature>
<dbReference type="KEGG" id="cut:CUTER_10945"/>
<comment type="similarity">
    <text evidence="11">Belongs to the ABC transporter superfamily. Siderophore-Fe(3+) uptake transporter (SIUT) (TC 3.A.1.21) family.</text>
</comment>
<dbReference type="FunFam" id="3.40.50.300:FF:000221">
    <property type="entry name" value="Multidrug ABC transporter ATP-binding protein"/>
    <property type="match status" value="1"/>
</dbReference>
<evidence type="ECO:0000256" key="12">
    <source>
        <dbReference type="SAM" id="Phobius"/>
    </source>
</evidence>
<evidence type="ECO:0000313" key="16">
    <source>
        <dbReference type="Proteomes" id="UP000035548"/>
    </source>
</evidence>
<dbReference type="InterPro" id="IPR027417">
    <property type="entry name" value="P-loop_NTPase"/>
</dbReference>
<evidence type="ECO:0000256" key="6">
    <source>
        <dbReference type="ARBA" id="ARBA00022741"/>
    </source>
</evidence>
<reference evidence="15 16" key="1">
    <citation type="journal article" date="2015" name="Genome Announc.">
        <title>Virulence Factor Genes Detected in the Complete Genome Sequence of Corynebacterium uterequi DSM 45634, Isolated from the Uterus of a Maiden Mare.</title>
        <authorList>
            <person name="Ruckert C."/>
            <person name="Kriete M."/>
            <person name="Jaenicke S."/>
            <person name="Winkler A."/>
            <person name="Tauch A."/>
        </authorList>
    </citation>
    <scope>NUCLEOTIDE SEQUENCE [LARGE SCALE GENOMIC DNA]</scope>
    <source>
        <strain evidence="15 16">DSM 45634</strain>
    </source>
</reference>
<dbReference type="Gene3D" id="3.40.50.300">
    <property type="entry name" value="P-loop containing nucleotide triphosphate hydrolases"/>
    <property type="match status" value="1"/>
</dbReference>
<feature type="transmembrane region" description="Helical" evidence="12">
    <location>
        <begin position="27"/>
        <end position="47"/>
    </location>
</feature>
<evidence type="ECO:0000259" key="13">
    <source>
        <dbReference type="PROSITE" id="PS50893"/>
    </source>
</evidence>
<feature type="domain" description="ABC transmembrane type-1" evidence="14">
    <location>
        <begin position="29"/>
        <end position="302"/>
    </location>
</feature>
<evidence type="ECO:0000259" key="14">
    <source>
        <dbReference type="PROSITE" id="PS50929"/>
    </source>
</evidence>
<evidence type="ECO:0000256" key="11">
    <source>
        <dbReference type="ARBA" id="ARBA00023455"/>
    </source>
</evidence>
<keyword evidence="8" id="KW-1278">Translocase</keyword>
<dbReference type="PANTHER" id="PTHR24221">
    <property type="entry name" value="ATP-BINDING CASSETTE SUB-FAMILY B"/>
    <property type="match status" value="1"/>
</dbReference>
<evidence type="ECO:0000256" key="7">
    <source>
        <dbReference type="ARBA" id="ARBA00022840"/>
    </source>
</evidence>
<keyword evidence="5 12" id="KW-0812">Transmembrane</keyword>
<dbReference type="Proteomes" id="UP000035548">
    <property type="component" value="Chromosome"/>
</dbReference>
<feature type="transmembrane region" description="Helical" evidence="12">
    <location>
        <begin position="162"/>
        <end position="182"/>
    </location>
</feature>
<dbReference type="OrthoDB" id="9806127at2"/>
<dbReference type="PANTHER" id="PTHR24221:SF654">
    <property type="entry name" value="ATP-BINDING CASSETTE SUB-FAMILY B MEMBER 6"/>
    <property type="match status" value="1"/>
</dbReference>
<organism evidence="15 16">
    <name type="scientific">Corynebacterium uterequi</name>
    <dbReference type="NCBI Taxonomy" id="1072256"/>
    <lineage>
        <taxon>Bacteria</taxon>
        <taxon>Bacillati</taxon>
        <taxon>Actinomycetota</taxon>
        <taxon>Actinomycetes</taxon>
        <taxon>Mycobacteriales</taxon>
        <taxon>Corynebacteriaceae</taxon>
        <taxon>Corynebacterium</taxon>
    </lineage>
</organism>
<dbReference type="InterPro" id="IPR039421">
    <property type="entry name" value="Type_1_exporter"/>
</dbReference>
<gene>
    <name evidence="15" type="ORF">CUTER_10945</name>
</gene>
<dbReference type="PROSITE" id="PS50929">
    <property type="entry name" value="ABC_TM1F"/>
    <property type="match status" value="1"/>
</dbReference>
<dbReference type="InterPro" id="IPR003439">
    <property type="entry name" value="ABC_transporter-like_ATP-bd"/>
</dbReference>
<dbReference type="PROSITE" id="PS00211">
    <property type="entry name" value="ABC_TRANSPORTER_1"/>
    <property type="match status" value="1"/>
</dbReference>
<evidence type="ECO:0000256" key="4">
    <source>
        <dbReference type="ARBA" id="ARBA00022519"/>
    </source>
</evidence>
<dbReference type="PATRIC" id="fig|1072256.5.peg.2153"/>
<dbReference type="PROSITE" id="PS50893">
    <property type="entry name" value="ABC_TRANSPORTER_2"/>
    <property type="match status" value="1"/>
</dbReference>
<reference evidence="16" key="2">
    <citation type="submission" date="2015-05" db="EMBL/GenBank/DDBJ databases">
        <title>Complete genome sequence of Corynebacterium uterequi DSM 45634, isolated from the uterus of a maiden mare.</title>
        <authorList>
            <person name="Ruckert C."/>
            <person name="Albersmeier A."/>
            <person name="Winkler A."/>
            <person name="Tauch A."/>
        </authorList>
    </citation>
    <scope>NUCLEOTIDE SEQUENCE [LARGE SCALE GENOMIC DNA]</scope>
    <source>
        <strain evidence="16">DSM 45634</strain>
    </source>
</reference>
<feature type="transmembrane region" description="Helical" evidence="12">
    <location>
        <begin position="136"/>
        <end position="156"/>
    </location>
</feature>
<keyword evidence="7" id="KW-0067">ATP-binding</keyword>
<evidence type="ECO:0000256" key="1">
    <source>
        <dbReference type="ARBA" id="ARBA00004429"/>
    </source>
</evidence>
<dbReference type="InterPro" id="IPR003593">
    <property type="entry name" value="AAA+_ATPase"/>
</dbReference>